<dbReference type="PROSITE" id="PS51480">
    <property type="entry name" value="DHAL"/>
    <property type="match status" value="1"/>
</dbReference>
<dbReference type="SUPFAM" id="SSF82549">
    <property type="entry name" value="DAK1/DegV-like"/>
    <property type="match status" value="1"/>
</dbReference>
<keyword evidence="8" id="KW-0067">ATP-binding</keyword>
<proteinExistence type="inferred from homology"/>
<evidence type="ECO:0000259" key="11">
    <source>
        <dbReference type="PROSITE" id="PS51480"/>
    </source>
</evidence>
<evidence type="ECO:0000256" key="10">
    <source>
        <dbReference type="ARBA" id="ARBA00048898"/>
    </source>
</evidence>
<dbReference type="Gene3D" id="3.30.1180.20">
    <property type="entry name" value="Dihydroxyacetone kinase, domain 2"/>
    <property type="match status" value="1"/>
</dbReference>
<feature type="domain" description="DhaK" evidence="12">
    <location>
        <begin position="9"/>
        <end position="318"/>
    </location>
</feature>
<evidence type="ECO:0000259" key="12">
    <source>
        <dbReference type="PROSITE" id="PS51481"/>
    </source>
</evidence>
<evidence type="ECO:0000256" key="1">
    <source>
        <dbReference type="ARBA" id="ARBA00003264"/>
    </source>
</evidence>
<comment type="caution">
    <text evidence="13">The sequence shown here is derived from an EMBL/GenBank/DDBJ whole genome shotgun (WGS) entry which is preliminary data.</text>
</comment>
<dbReference type="PANTHER" id="PTHR28629:SF1">
    <property type="entry name" value="YALI0F01606P"/>
    <property type="match status" value="1"/>
</dbReference>
<dbReference type="EMBL" id="QZAN01000199">
    <property type="protein sequence ID" value="THW55249.1"/>
    <property type="molecule type" value="Genomic_DNA"/>
</dbReference>
<keyword evidence="5" id="KW-0547">Nucleotide-binding</keyword>
<dbReference type="GO" id="GO:0050354">
    <property type="term" value="F:triokinase activity"/>
    <property type="evidence" value="ECO:0007669"/>
    <property type="project" value="UniProtKB-EC"/>
</dbReference>
<dbReference type="InterPro" id="IPR004007">
    <property type="entry name" value="DhaL_dom"/>
</dbReference>
<gene>
    <name evidence="13" type="ORF">D6D20_09618</name>
</gene>
<dbReference type="FunFam" id="3.30.1180.20:FF:000001">
    <property type="entry name" value="Dihydroxyacetone kinase 1"/>
    <property type="match status" value="1"/>
</dbReference>
<dbReference type="Pfam" id="PF02734">
    <property type="entry name" value="Dak2"/>
    <property type="match status" value="1"/>
</dbReference>
<feature type="domain" description="DhaL" evidence="11">
    <location>
        <begin position="353"/>
        <end position="557"/>
    </location>
</feature>
<dbReference type="GO" id="GO:0005524">
    <property type="term" value="F:ATP binding"/>
    <property type="evidence" value="ECO:0007669"/>
    <property type="project" value="UniProtKB-KW"/>
</dbReference>
<dbReference type="SUPFAM" id="SSF101473">
    <property type="entry name" value="DhaL-like"/>
    <property type="match status" value="1"/>
</dbReference>
<dbReference type="GO" id="GO:0019588">
    <property type="term" value="P:anaerobic glycerol catabolic process"/>
    <property type="evidence" value="ECO:0007669"/>
    <property type="project" value="UniProtKB-UniPathway"/>
</dbReference>
<dbReference type="UniPathway" id="UPA00617">
    <property type="reaction ID" value="UER00669"/>
</dbReference>
<evidence type="ECO:0000256" key="4">
    <source>
        <dbReference type="ARBA" id="ARBA00022679"/>
    </source>
</evidence>
<evidence type="ECO:0000256" key="2">
    <source>
        <dbReference type="ARBA" id="ARBA00004778"/>
    </source>
</evidence>
<organism evidence="13 14">
    <name type="scientific">Aureobasidium pullulans</name>
    <name type="common">Black yeast</name>
    <name type="synonym">Pullularia pullulans</name>
    <dbReference type="NCBI Taxonomy" id="5580"/>
    <lineage>
        <taxon>Eukaryota</taxon>
        <taxon>Fungi</taxon>
        <taxon>Dikarya</taxon>
        <taxon>Ascomycota</taxon>
        <taxon>Pezizomycotina</taxon>
        <taxon>Dothideomycetes</taxon>
        <taxon>Dothideomycetidae</taxon>
        <taxon>Dothideales</taxon>
        <taxon>Saccotheciaceae</taxon>
        <taxon>Aureobasidium</taxon>
    </lineage>
</organism>
<dbReference type="Gene3D" id="3.40.50.10440">
    <property type="entry name" value="Dihydroxyacetone kinase, domain 1"/>
    <property type="match status" value="1"/>
</dbReference>
<accession>A0A4S8YL14</accession>
<dbReference type="PROSITE" id="PS51481">
    <property type="entry name" value="DHAK"/>
    <property type="match status" value="1"/>
</dbReference>
<dbReference type="AlphaFoldDB" id="A0A4S8YL14"/>
<evidence type="ECO:0000256" key="8">
    <source>
        <dbReference type="ARBA" id="ARBA00022840"/>
    </source>
</evidence>
<keyword evidence="4" id="KW-0808">Transferase</keyword>
<evidence type="ECO:0000313" key="13">
    <source>
        <dbReference type="EMBL" id="THW55249.1"/>
    </source>
</evidence>
<reference evidence="13 14" key="1">
    <citation type="submission" date="2018-10" db="EMBL/GenBank/DDBJ databases">
        <title>Fifty Aureobasidium pullulans genomes reveal a recombining polyextremotolerant generalist.</title>
        <authorList>
            <person name="Gostincar C."/>
            <person name="Turk M."/>
            <person name="Zajc J."/>
            <person name="Gunde-Cimerman N."/>
        </authorList>
    </citation>
    <scope>NUCLEOTIDE SEQUENCE [LARGE SCALE GENOMIC DNA]</scope>
    <source>
        <strain evidence="13 14">EXF-10751</strain>
    </source>
</reference>
<evidence type="ECO:0000256" key="6">
    <source>
        <dbReference type="ARBA" id="ARBA00022777"/>
    </source>
</evidence>
<evidence type="ECO:0000313" key="14">
    <source>
        <dbReference type="Proteomes" id="UP000310421"/>
    </source>
</evidence>
<comment type="catalytic activity">
    <reaction evidence="10">
        <text>dihydroxyacetone + ATP = dihydroxyacetone phosphate + ADP + H(+)</text>
        <dbReference type="Rhea" id="RHEA:15773"/>
        <dbReference type="ChEBI" id="CHEBI:15378"/>
        <dbReference type="ChEBI" id="CHEBI:16016"/>
        <dbReference type="ChEBI" id="CHEBI:30616"/>
        <dbReference type="ChEBI" id="CHEBI:57642"/>
        <dbReference type="ChEBI" id="CHEBI:456216"/>
        <dbReference type="EC" id="2.7.1.29"/>
    </reaction>
</comment>
<protein>
    <submittedName>
        <fullName evidence="13">Dak1-domain-containing protein</fullName>
    </submittedName>
</protein>
<dbReference type="Pfam" id="PF02733">
    <property type="entry name" value="Dak1"/>
    <property type="match status" value="1"/>
</dbReference>
<dbReference type="InterPro" id="IPR036117">
    <property type="entry name" value="DhaL_dom_sf"/>
</dbReference>
<dbReference type="InterPro" id="IPR050861">
    <property type="entry name" value="Dihydroxyacetone_Kinase"/>
</dbReference>
<evidence type="ECO:0000256" key="3">
    <source>
        <dbReference type="ARBA" id="ARBA00008757"/>
    </source>
</evidence>
<keyword evidence="6" id="KW-0418">Kinase</keyword>
<comment type="function">
    <text evidence="1">Catalyzes both the phosphorylation of dihydroxyacetone and of glyceraldehyde.</text>
</comment>
<dbReference type="Proteomes" id="UP000310421">
    <property type="component" value="Unassembled WGS sequence"/>
</dbReference>
<dbReference type="PANTHER" id="PTHR28629">
    <property type="entry name" value="TRIOKINASE/FMN CYCLASE"/>
    <property type="match status" value="1"/>
</dbReference>
<name>A0A4S8YL14_AURPU</name>
<evidence type="ECO:0000256" key="9">
    <source>
        <dbReference type="ARBA" id="ARBA00047974"/>
    </source>
</evidence>
<sequence>MATKHFFPSTDHLVVRGLESLVAKNPHLSLDPANKVVFLPSHSSQKVSVISGGGAGHEPAWCGYVGSGLLSAAVSGEVFASPSTKQIMAAVERVPSDKGVILCITNYTGDNLHFGLAREKISGSGRKVVLKLCGAAAEEDYDFDTCFAIGESVNGHCVTIGSSLDYCHIPGRTHHESLPANTLSVAQGIHNEAGLHEKEIPPPDELIQELLRYLLDENDKDRAFVKFTPEDEVALLINNFGGLSNLELEALTSLTISHLKSDWNISPSRVYAQPFETSLNAPGFSISLLNISGVARETKMEEDTLYALLDRDTNAPAWPRNSYGQVRVDSPAQTRASLAHHETVSFGPKLDVTTLEGALRSACEAALAAEPDITKWDIVMGDGDCGEAVEGMCKGVLSQLSSGLVSRHNGALLPILDEIESGVEEIGGTLGAIISIMLASWTSDLKNTYRANSSLKFDERVAGRSAGQALKNLQTYTPARVGGRTVMDTLIPFCETLSEQGDLKAAVTEAVKGADKTEGMPAVYGRATYVGEKISEKDVPRDPGAYAASVFLQGLWDGLKDKL</sequence>
<comment type="catalytic activity">
    <reaction evidence="9">
        <text>D-glyceraldehyde + ATP = D-glyceraldehyde 3-phosphate + ADP + H(+)</text>
        <dbReference type="Rhea" id="RHEA:13941"/>
        <dbReference type="ChEBI" id="CHEBI:15378"/>
        <dbReference type="ChEBI" id="CHEBI:17378"/>
        <dbReference type="ChEBI" id="CHEBI:30616"/>
        <dbReference type="ChEBI" id="CHEBI:59776"/>
        <dbReference type="ChEBI" id="CHEBI:456216"/>
        <dbReference type="EC" id="2.7.1.28"/>
    </reaction>
</comment>
<dbReference type="InterPro" id="IPR004006">
    <property type="entry name" value="DhaK_dom"/>
</dbReference>
<dbReference type="SMART" id="SM01120">
    <property type="entry name" value="Dak2"/>
    <property type="match status" value="1"/>
</dbReference>
<evidence type="ECO:0000256" key="7">
    <source>
        <dbReference type="ARBA" id="ARBA00022798"/>
    </source>
</evidence>
<comment type="pathway">
    <text evidence="2">Polyol metabolism; glycerol fermentation; glycerone phosphate from glycerol (oxidative route): step 2/2.</text>
</comment>
<dbReference type="Gene3D" id="1.25.40.340">
    <property type="match status" value="1"/>
</dbReference>
<keyword evidence="7" id="KW-0319">Glycerol metabolism</keyword>
<dbReference type="GO" id="GO:0004371">
    <property type="term" value="F:glycerone kinase activity"/>
    <property type="evidence" value="ECO:0007669"/>
    <property type="project" value="UniProtKB-EC"/>
</dbReference>
<evidence type="ECO:0000256" key="5">
    <source>
        <dbReference type="ARBA" id="ARBA00022741"/>
    </source>
</evidence>
<comment type="similarity">
    <text evidence="3">Belongs to the dihydroxyacetone kinase (DAK) family.</text>
</comment>
<dbReference type="GO" id="GO:0005829">
    <property type="term" value="C:cytosol"/>
    <property type="evidence" value="ECO:0007669"/>
    <property type="project" value="TreeGrafter"/>
</dbReference>